<protein>
    <recommendedName>
        <fullName evidence="3">Methyltransferase domain-containing protein</fullName>
    </recommendedName>
</protein>
<reference evidence="1 2" key="1">
    <citation type="submission" date="2019-02" db="EMBL/GenBank/DDBJ databases">
        <title>Deep-cultivation of Planctomycetes and their phenomic and genomic characterization uncovers novel biology.</title>
        <authorList>
            <person name="Wiegand S."/>
            <person name="Jogler M."/>
            <person name="Boedeker C."/>
            <person name="Pinto D."/>
            <person name="Vollmers J."/>
            <person name="Rivas-Marin E."/>
            <person name="Kohn T."/>
            <person name="Peeters S.H."/>
            <person name="Heuer A."/>
            <person name="Rast P."/>
            <person name="Oberbeckmann S."/>
            <person name="Bunk B."/>
            <person name="Jeske O."/>
            <person name="Meyerdierks A."/>
            <person name="Storesund J.E."/>
            <person name="Kallscheuer N."/>
            <person name="Luecker S."/>
            <person name="Lage O.M."/>
            <person name="Pohl T."/>
            <person name="Merkel B.J."/>
            <person name="Hornburger P."/>
            <person name="Mueller R.-W."/>
            <person name="Bruemmer F."/>
            <person name="Labrenz M."/>
            <person name="Spormann A.M."/>
            <person name="Op Den Camp H."/>
            <person name="Overmann J."/>
            <person name="Amann R."/>
            <person name="Jetten M.S.M."/>
            <person name="Mascher T."/>
            <person name="Medema M.H."/>
            <person name="Devos D.P."/>
            <person name="Kaster A.-K."/>
            <person name="Ovreas L."/>
            <person name="Rohde M."/>
            <person name="Galperin M.Y."/>
            <person name="Jogler C."/>
        </authorList>
    </citation>
    <scope>NUCLEOTIDE SEQUENCE [LARGE SCALE GENOMIC DNA]</scope>
    <source>
        <strain evidence="1 2">KOR42</strain>
    </source>
</reference>
<comment type="caution">
    <text evidence="1">The sequence shown here is derived from an EMBL/GenBank/DDBJ whole genome shotgun (WGS) entry which is preliminary data.</text>
</comment>
<organism evidence="1 2">
    <name type="scientific">Thalassoglobus neptunius</name>
    <dbReference type="NCBI Taxonomy" id="1938619"/>
    <lineage>
        <taxon>Bacteria</taxon>
        <taxon>Pseudomonadati</taxon>
        <taxon>Planctomycetota</taxon>
        <taxon>Planctomycetia</taxon>
        <taxon>Planctomycetales</taxon>
        <taxon>Planctomycetaceae</taxon>
        <taxon>Thalassoglobus</taxon>
    </lineage>
</organism>
<sequence length="371" mass="42049">MAVLPTPPHQEIEQFFSTEVKRYSDALSSLESRISPDASPQPDQLLDELTEAIHRSREECERIEALFGDDTQLLREAQNRFRDEIASVFDQSWFMQRAKAKPRGYPGDFEMLTAIYDGEPKSTGIGGYLDLYFLNSDLARAVCFRLAAIKQFLLEEAESRGGQFAILDVASGPGREFADGFSDSPPIQLTCVDSDEGALEYLQRHISPDAEGVIELQCVKYNALKMTQAKTNLAQFGESDLIYSVGLCDYIPDRFLIRMLDGWRQSVSQNGIVYVAFKDCLKYCAAEYQWHVDWYFYQRTEEDCVRLFAEAGYDTKQLEISRDETGIIINFVAKGSALSTKSHDFHGDANVTDSRYRKDAVTPLDESNKTR</sequence>
<gene>
    <name evidence="1" type="ORF">KOR42_41300</name>
</gene>
<evidence type="ECO:0008006" key="3">
    <source>
        <dbReference type="Google" id="ProtNLM"/>
    </source>
</evidence>
<accession>A0A5C5WBW3</accession>
<name>A0A5C5WBW3_9PLAN</name>
<dbReference type="Proteomes" id="UP000317243">
    <property type="component" value="Unassembled WGS sequence"/>
</dbReference>
<evidence type="ECO:0000313" key="2">
    <source>
        <dbReference type="Proteomes" id="UP000317243"/>
    </source>
</evidence>
<dbReference type="OrthoDB" id="9811915at2"/>
<dbReference type="RefSeq" id="WP_146511522.1">
    <property type="nucleotide sequence ID" value="NZ_SIHI01000023.1"/>
</dbReference>
<dbReference type="Gene3D" id="3.40.50.150">
    <property type="entry name" value="Vaccinia Virus protein VP39"/>
    <property type="match status" value="1"/>
</dbReference>
<dbReference type="EMBL" id="SIHI01000023">
    <property type="protein sequence ID" value="TWT47132.1"/>
    <property type="molecule type" value="Genomic_DNA"/>
</dbReference>
<dbReference type="InterPro" id="IPR029063">
    <property type="entry name" value="SAM-dependent_MTases_sf"/>
</dbReference>
<keyword evidence="2" id="KW-1185">Reference proteome</keyword>
<proteinExistence type="predicted"/>
<dbReference type="AlphaFoldDB" id="A0A5C5WBW3"/>
<evidence type="ECO:0000313" key="1">
    <source>
        <dbReference type="EMBL" id="TWT47132.1"/>
    </source>
</evidence>
<dbReference type="SUPFAM" id="SSF53335">
    <property type="entry name" value="S-adenosyl-L-methionine-dependent methyltransferases"/>
    <property type="match status" value="1"/>
</dbReference>